<feature type="domain" description="BIG2" evidence="1">
    <location>
        <begin position="37"/>
        <end position="98"/>
    </location>
</feature>
<protein>
    <submittedName>
        <fullName evidence="2">Bacterial Ig-like domain (Group 2)</fullName>
    </submittedName>
</protein>
<sequence length="225" mass="25917">MARQQYFRVIFIILFPIFLSSCVKKDLLIDDIEKENQSSKLYVGETIQLKSADKNTKWKSSNKFIGTIDEDGLLTAHHIGKVKINATKDGKKSTVEITVVPKVTDIPEPVLSFGSSKEEIKDLEKRELLNDSGPAMAFEPDSPYVESLYYVFQNGKCSYAIVRFKNNPTTDMDYILSFFHERYEAIGTEKDDYYFTDQKRKIIIAVSTKNQLNGRYAVYEEKKKF</sequence>
<evidence type="ECO:0000259" key="1">
    <source>
        <dbReference type="Pfam" id="PF02368"/>
    </source>
</evidence>
<evidence type="ECO:0000313" key="3">
    <source>
        <dbReference type="Proteomes" id="UP000215355"/>
    </source>
</evidence>
<accession>A0AAJ4XCR8</accession>
<dbReference type="InterPro" id="IPR003343">
    <property type="entry name" value="Big_2"/>
</dbReference>
<dbReference type="Proteomes" id="UP000215355">
    <property type="component" value="Chromosome 1"/>
</dbReference>
<name>A0AAJ4XCR8_9SPHI</name>
<gene>
    <name evidence="2" type="ORF">SAMEA4412673_02044</name>
</gene>
<proteinExistence type="predicted"/>
<dbReference type="AlphaFoldDB" id="A0AAJ4XCR8"/>
<dbReference type="RefSeq" id="WP_093096313.1">
    <property type="nucleotide sequence ID" value="NZ_FNGK01000001.1"/>
</dbReference>
<dbReference type="PROSITE" id="PS51257">
    <property type="entry name" value="PROKAR_LIPOPROTEIN"/>
    <property type="match status" value="1"/>
</dbReference>
<dbReference type="Pfam" id="PF02368">
    <property type="entry name" value="Big_2"/>
    <property type="match status" value="1"/>
</dbReference>
<dbReference type="InterPro" id="IPR008964">
    <property type="entry name" value="Invasin/intimin_cell_adhesion"/>
</dbReference>
<dbReference type="SUPFAM" id="SSF49373">
    <property type="entry name" value="Invasin/intimin cell-adhesion fragments"/>
    <property type="match status" value="1"/>
</dbReference>
<dbReference type="Gene3D" id="2.60.40.1080">
    <property type="match status" value="1"/>
</dbReference>
<organism evidence="2 3">
    <name type="scientific">Sphingobacterium mizutaii</name>
    <dbReference type="NCBI Taxonomy" id="1010"/>
    <lineage>
        <taxon>Bacteria</taxon>
        <taxon>Pseudomonadati</taxon>
        <taxon>Bacteroidota</taxon>
        <taxon>Sphingobacteriia</taxon>
        <taxon>Sphingobacteriales</taxon>
        <taxon>Sphingobacteriaceae</taxon>
        <taxon>Sphingobacterium</taxon>
    </lineage>
</organism>
<dbReference type="EMBL" id="LT906468">
    <property type="protein sequence ID" value="SNV50403.1"/>
    <property type="molecule type" value="Genomic_DNA"/>
</dbReference>
<dbReference type="KEGG" id="smiz:4412673_02044"/>
<evidence type="ECO:0000313" key="2">
    <source>
        <dbReference type="EMBL" id="SNV50403.1"/>
    </source>
</evidence>
<reference evidence="2 3" key="1">
    <citation type="submission" date="2017-06" db="EMBL/GenBank/DDBJ databases">
        <authorList>
            <consortium name="Pathogen Informatics"/>
        </authorList>
    </citation>
    <scope>NUCLEOTIDE SEQUENCE [LARGE SCALE GENOMIC DNA]</scope>
    <source>
        <strain evidence="2 3">NCTC12149</strain>
    </source>
</reference>